<dbReference type="FunFam" id="1.10.10.10:FF:000337">
    <property type="entry name" value="Methylated-DNA--protein-cysteine methyltransferase"/>
    <property type="match status" value="1"/>
</dbReference>
<dbReference type="PANTHER" id="PTHR10815:SF5">
    <property type="entry name" value="METHYLATED-DNA--PROTEIN-CYSTEINE METHYLTRANSFERASE"/>
    <property type="match status" value="1"/>
</dbReference>
<reference evidence="11 12" key="1">
    <citation type="submission" date="2013-10" db="EMBL/GenBank/DDBJ databases">
        <title>Salinisphaera japonica YTM-1 Genome Sequencing.</title>
        <authorList>
            <person name="Lai Q."/>
            <person name="Li C."/>
            <person name="Shao Z."/>
        </authorList>
    </citation>
    <scope>NUCLEOTIDE SEQUENCE [LARGE SCALE GENOMIC DNA]</scope>
    <source>
        <strain evidence="11 12">YTM-1</strain>
    </source>
</reference>
<dbReference type="InterPro" id="IPR001497">
    <property type="entry name" value="MethylDNA_cys_MeTrfase_AS"/>
</dbReference>
<dbReference type="RefSeq" id="WP_123656812.1">
    <property type="nucleotide sequence ID" value="NZ_AYKG01000001.1"/>
</dbReference>
<comment type="subcellular location">
    <subcellularLocation>
        <location evidence="8">Cytoplasm</location>
    </subcellularLocation>
</comment>
<evidence type="ECO:0000313" key="12">
    <source>
        <dbReference type="Proteomes" id="UP000285310"/>
    </source>
</evidence>
<name>A0A423Q2J8_9GAMM</name>
<dbReference type="HAMAP" id="MF_00772">
    <property type="entry name" value="OGT"/>
    <property type="match status" value="1"/>
</dbReference>
<gene>
    <name evidence="11" type="ORF">SAJA_01215</name>
</gene>
<evidence type="ECO:0000256" key="3">
    <source>
        <dbReference type="ARBA" id="ARBA00022603"/>
    </source>
</evidence>
<dbReference type="Pfam" id="PF01035">
    <property type="entry name" value="DNA_binding_1"/>
    <property type="match status" value="1"/>
</dbReference>
<dbReference type="GO" id="GO:0006307">
    <property type="term" value="P:DNA alkylation repair"/>
    <property type="evidence" value="ECO:0007669"/>
    <property type="project" value="UniProtKB-UniRule"/>
</dbReference>
<dbReference type="InterPro" id="IPR023546">
    <property type="entry name" value="MGMT"/>
</dbReference>
<dbReference type="AlphaFoldDB" id="A0A423Q2J8"/>
<dbReference type="InterPro" id="IPR014048">
    <property type="entry name" value="MethylDNA_cys_MeTrfase_DNA-bd"/>
</dbReference>
<dbReference type="InterPro" id="IPR036631">
    <property type="entry name" value="MGMT_N_sf"/>
</dbReference>
<comment type="caution">
    <text evidence="11">The sequence shown here is derived from an EMBL/GenBank/DDBJ whole genome shotgun (WGS) entry which is preliminary data.</text>
</comment>
<evidence type="ECO:0000259" key="9">
    <source>
        <dbReference type="Pfam" id="PF01035"/>
    </source>
</evidence>
<dbReference type="CDD" id="cd06445">
    <property type="entry name" value="ATase"/>
    <property type="match status" value="1"/>
</dbReference>
<keyword evidence="2 8" id="KW-0963">Cytoplasm</keyword>
<feature type="domain" description="Methylguanine DNA methyltransferase ribonuclease-like" evidence="10">
    <location>
        <begin position="5"/>
        <end position="70"/>
    </location>
</feature>
<dbReference type="Pfam" id="PF02870">
    <property type="entry name" value="Methyltransf_1N"/>
    <property type="match status" value="1"/>
</dbReference>
<keyword evidence="4 8" id="KW-0808">Transferase</keyword>
<keyword evidence="6 8" id="KW-0234">DNA repair</keyword>
<keyword evidence="12" id="KW-1185">Reference proteome</keyword>
<evidence type="ECO:0000256" key="7">
    <source>
        <dbReference type="ARBA" id="ARBA00049348"/>
    </source>
</evidence>
<sequence>MSTQYLLLTTPIGTLQVIGSDAGITAITFENPGPPADAVDAAPGSKVHQAGEQLQAYFTGQHDVFDLTLAPAGTVFQKRVWACLEKIPAGQTRSYGEIAAALGQPGASRAVGLANARNPIAIVVPCHRIIGGQGQLTGYAGGMARKIWLLRHEGHTIDQHRQRIARVPTGSASAQDE</sequence>
<protein>
    <recommendedName>
        <fullName evidence="8">Methylated-DNA--protein-cysteine methyltransferase</fullName>
        <ecNumber evidence="8">2.1.1.63</ecNumber>
    </recommendedName>
    <alternativeName>
        <fullName evidence="8">6-O-methylguanine-DNA methyltransferase</fullName>
        <shortName evidence="8">MGMT</shortName>
    </alternativeName>
    <alternativeName>
        <fullName evidence="8">O-6-methylguanine-DNA-alkyltransferase</fullName>
    </alternativeName>
</protein>
<dbReference type="GO" id="GO:0032259">
    <property type="term" value="P:methylation"/>
    <property type="evidence" value="ECO:0007669"/>
    <property type="project" value="UniProtKB-KW"/>
</dbReference>
<evidence type="ECO:0000256" key="4">
    <source>
        <dbReference type="ARBA" id="ARBA00022679"/>
    </source>
</evidence>
<dbReference type="PANTHER" id="PTHR10815">
    <property type="entry name" value="METHYLATED-DNA--PROTEIN-CYSTEINE METHYLTRANSFERASE"/>
    <property type="match status" value="1"/>
</dbReference>
<dbReference type="InterPro" id="IPR036388">
    <property type="entry name" value="WH-like_DNA-bd_sf"/>
</dbReference>
<dbReference type="InterPro" id="IPR036217">
    <property type="entry name" value="MethylDNA_cys_MeTrfase_DNAb"/>
</dbReference>
<evidence type="ECO:0000256" key="5">
    <source>
        <dbReference type="ARBA" id="ARBA00022763"/>
    </source>
</evidence>
<evidence type="ECO:0000256" key="1">
    <source>
        <dbReference type="ARBA" id="ARBA00001286"/>
    </source>
</evidence>
<evidence type="ECO:0000256" key="6">
    <source>
        <dbReference type="ARBA" id="ARBA00023204"/>
    </source>
</evidence>
<dbReference type="SUPFAM" id="SSF53155">
    <property type="entry name" value="Methylated DNA-protein cysteine methyltransferase domain"/>
    <property type="match status" value="1"/>
</dbReference>
<comment type="function">
    <text evidence="8">Involved in the cellular defense against the biological effects of O6-methylguanine (O6-MeG) and O4-methylthymine (O4-MeT) in DNA. Repairs the methylated nucleobase in DNA by stoichiometrically transferring the methyl group to a cysteine residue in the enzyme. This is a suicide reaction: the enzyme is irreversibly inactivated.</text>
</comment>
<dbReference type="Gene3D" id="1.10.10.10">
    <property type="entry name" value="Winged helix-like DNA-binding domain superfamily/Winged helix DNA-binding domain"/>
    <property type="match status" value="1"/>
</dbReference>
<dbReference type="InParanoid" id="A0A423Q2J8"/>
<dbReference type="InterPro" id="IPR008332">
    <property type="entry name" value="MethylG_MeTrfase_N"/>
</dbReference>
<comment type="catalytic activity">
    <reaction evidence="1 8">
        <text>a 4-O-methyl-thymidine in DNA + L-cysteinyl-[protein] = a thymidine in DNA + S-methyl-L-cysteinyl-[protein]</text>
        <dbReference type="Rhea" id="RHEA:53428"/>
        <dbReference type="Rhea" id="RHEA-COMP:10131"/>
        <dbReference type="Rhea" id="RHEA-COMP:10132"/>
        <dbReference type="Rhea" id="RHEA-COMP:13555"/>
        <dbReference type="Rhea" id="RHEA-COMP:13556"/>
        <dbReference type="ChEBI" id="CHEBI:29950"/>
        <dbReference type="ChEBI" id="CHEBI:82612"/>
        <dbReference type="ChEBI" id="CHEBI:137386"/>
        <dbReference type="ChEBI" id="CHEBI:137387"/>
        <dbReference type="EC" id="2.1.1.63"/>
    </reaction>
</comment>
<dbReference type="SUPFAM" id="SSF46767">
    <property type="entry name" value="Methylated DNA-protein cysteine methyltransferase, C-terminal domain"/>
    <property type="match status" value="1"/>
</dbReference>
<evidence type="ECO:0000259" key="10">
    <source>
        <dbReference type="Pfam" id="PF02870"/>
    </source>
</evidence>
<dbReference type="FunCoup" id="A0A423Q2J8">
    <property type="interactions" value="111"/>
</dbReference>
<dbReference type="EMBL" id="AYKG01000001">
    <property type="protein sequence ID" value="ROO32870.1"/>
    <property type="molecule type" value="Genomic_DNA"/>
</dbReference>
<keyword evidence="3 8" id="KW-0489">Methyltransferase</keyword>
<dbReference type="OrthoDB" id="9802228at2"/>
<proteinExistence type="inferred from homology"/>
<accession>A0A423Q2J8</accession>
<comment type="miscellaneous">
    <text evidence="8">This enzyme catalyzes only one turnover and therefore is not strictly catalytic. According to one definition, an enzyme is a biocatalyst that acts repeatedly and over many reaction cycles.</text>
</comment>
<organism evidence="11 12">
    <name type="scientific">Salinisphaera japonica YTM-1</name>
    <dbReference type="NCBI Taxonomy" id="1209778"/>
    <lineage>
        <taxon>Bacteria</taxon>
        <taxon>Pseudomonadati</taxon>
        <taxon>Pseudomonadota</taxon>
        <taxon>Gammaproteobacteria</taxon>
        <taxon>Salinisphaerales</taxon>
        <taxon>Salinisphaeraceae</taxon>
        <taxon>Salinisphaera</taxon>
    </lineage>
</organism>
<dbReference type="PROSITE" id="PS00374">
    <property type="entry name" value="MGMT"/>
    <property type="match status" value="1"/>
</dbReference>
<comment type="similarity">
    <text evidence="8">Belongs to the MGMT family.</text>
</comment>
<feature type="domain" description="Methylated-DNA-[protein]-cysteine S-methyltransferase DNA binding" evidence="9">
    <location>
        <begin position="76"/>
        <end position="154"/>
    </location>
</feature>
<dbReference type="NCBIfam" id="TIGR00589">
    <property type="entry name" value="ogt"/>
    <property type="match status" value="1"/>
</dbReference>
<evidence type="ECO:0000256" key="8">
    <source>
        <dbReference type="HAMAP-Rule" id="MF_00772"/>
    </source>
</evidence>
<dbReference type="EC" id="2.1.1.63" evidence="8"/>
<dbReference type="GO" id="GO:0005737">
    <property type="term" value="C:cytoplasm"/>
    <property type="evidence" value="ECO:0007669"/>
    <property type="project" value="UniProtKB-SubCell"/>
</dbReference>
<evidence type="ECO:0000256" key="2">
    <source>
        <dbReference type="ARBA" id="ARBA00022490"/>
    </source>
</evidence>
<evidence type="ECO:0000313" key="11">
    <source>
        <dbReference type="EMBL" id="ROO32870.1"/>
    </source>
</evidence>
<keyword evidence="5 8" id="KW-0227">DNA damage</keyword>
<dbReference type="Proteomes" id="UP000285310">
    <property type="component" value="Unassembled WGS sequence"/>
</dbReference>
<comment type="catalytic activity">
    <reaction evidence="7 8">
        <text>a 6-O-methyl-2'-deoxyguanosine in DNA + L-cysteinyl-[protein] = S-methyl-L-cysteinyl-[protein] + a 2'-deoxyguanosine in DNA</text>
        <dbReference type="Rhea" id="RHEA:24000"/>
        <dbReference type="Rhea" id="RHEA-COMP:10131"/>
        <dbReference type="Rhea" id="RHEA-COMP:10132"/>
        <dbReference type="Rhea" id="RHEA-COMP:11367"/>
        <dbReference type="Rhea" id="RHEA-COMP:11368"/>
        <dbReference type="ChEBI" id="CHEBI:29950"/>
        <dbReference type="ChEBI" id="CHEBI:82612"/>
        <dbReference type="ChEBI" id="CHEBI:85445"/>
        <dbReference type="ChEBI" id="CHEBI:85448"/>
        <dbReference type="EC" id="2.1.1.63"/>
    </reaction>
</comment>
<dbReference type="Gene3D" id="3.30.160.70">
    <property type="entry name" value="Methylated DNA-protein cysteine methyltransferase domain"/>
    <property type="match status" value="1"/>
</dbReference>
<feature type="active site" description="Nucleophile; methyl group acceptor" evidence="8">
    <location>
        <position position="126"/>
    </location>
</feature>
<dbReference type="GO" id="GO:0003908">
    <property type="term" value="F:methylated-DNA-[protein]-cysteine S-methyltransferase activity"/>
    <property type="evidence" value="ECO:0007669"/>
    <property type="project" value="UniProtKB-UniRule"/>
</dbReference>